<dbReference type="PROSITE" id="PS00478">
    <property type="entry name" value="LIM_DOMAIN_1"/>
    <property type="match status" value="1"/>
</dbReference>
<keyword evidence="9" id="KW-1185">Reference proteome</keyword>
<keyword evidence="2" id="KW-0677">Repeat</keyword>
<proteinExistence type="predicted"/>
<evidence type="ECO:0000313" key="9">
    <source>
        <dbReference type="Proteomes" id="UP000237481"/>
    </source>
</evidence>
<dbReference type="STRING" id="94208.A0A2S4L577"/>
<organism evidence="8 9">
    <name type="scientific">Tolypocladium paradoxum</name>
    <dbReference type="NCBI Taxonomy" id="94208"/>
    <lineage>
        <taxon>Eukaryota</taxon>
        <taxon>Fungi</taxon>
        <taxon>Dikarya</taxon>
        <taxon>Ascomycota</taxon>
        <taxon>Pezizomycotina</taxon>
        <taxon>Sordariomycetes</taxon>
        <taxon>Hypocreomycetidae</taxon>
        <taxon>Hypocreales</taxon>
        <taxon>Ophiocordycipitaceae</taxon>
        <taxon>Tolypocladium</taxon>
    </lineage>
</organism>
<dbReference type="CDD" id="cd08368">
    <property type="entry name" value="LIM"/>
    <property type="match status" value="1"/>
</dbReference>
<evidence type="ECO:0000256" key="4">
    <source>
        <dbReference type="ARBA" id="ARBA00023038"/>
    </source>
</evidence>
<dbReference type="FunFam" id="2.10.110.10:FF:000105">
    <property type="entry name" value="Similar to LIM domain-containing protein"/>
    <property type="match status" value="1"/>
</dbReference>
<feature type="compositionally biased region" description="Low complexity" evidence="6">
    <location>
        <begin position="346"/>
        <end position="357"/>
    </location>
</feature>
<gene>
    <name evidence="8" type="ORF">TPAR_02197</name>
</gene>
<sequence length="716" mass="76836">MALARESTLLPTIKCSSCGRQVEISRMGDHLCGGPTAERKLVSYRSYALSRADFCPVSPPPDANDEFDNHLNQSSYGKYGRTPPPVDTDAANRPFANGGQLTPVSQPSQSRSVSPITPSGRPTPSRTEGHLAPSPGQARRPGGYGGFGEQAKEETEPKQGGGLLERMNSIAPGPFDTNRRPPAARDAFPTRKDSLEIWDAPSMEELSRPMDRPGTSHSNASGGGSATMAPPRVPRANGYGGFGPPSSTADEFEPGTPGPISRSETYPKPSAPPEPPARMPSAPGARPDRSRNTGSFGHERKKSMGPDMSRRPPPRTSLLAQHRPKNSGSVDLAAEFGVGNPYHTPSGSASSGYSTFSHPSQASSQTSPARSQTHRNDSDPLPKVDKATNELQTSMESLRPRDLRIDPAARAPRRTPSPLVELPLGISPREERHDPAIQLGQADLQPRGYDRPLPSPRYGSSPQREPDYMRPERRNEYPQGRMGTSPPARRETPLPQRKGSRDPMTLPSRGDCKACGLAIRGKSVSSADGRLTGKYHKACFVCATCSEPFASAEFYVLSDQPYCEQHYHKLNGSLCGGCGRGIEGQYLEDESRIKHHVGCFRCLDCGMSLSDGYFEVDGRSYCERDAGKRTQPPSNGPGMAEPVAYPQPPPGAHRGGPGPRPAPGMGGLPGRPGPRPGPGGLGVPRPPYGAQYGSRLGPGMGQRPQMNKRMTRLGQM</sequence>
<keyword evidence="4 5" id="KW-0440">LIM domain</keyword>
<accession>A0A2S4L577</accession>
<dbReference type="PROSITE" id="PS50023">
    <property type="entry name" value="LIM_DOMAIN_2"/>
    <property type="match status" value="2"/>
</dbReference>
<dbReference type="OrthoDB" id="1112565at2759"/>
<dbReference type="SUPFAM" id="SSF57716">
    <property type="entry name" value="Glucocorticoid receptor-like (DNA-binding domain)"/>
    <property type="match status" value="1"/>
</dbReference>
<dbReference type="GO" id="GO:0030695">
    <property type="term" value="F:GTPase regulator activity"/>
    <property type="evidence" value="ECO:0007669"/>
    <property type="project" value="UniProtKB-ARBA"/>
</dbReference>
<feature type="compositionally biased region" description="Polar residues" evidence="6">
    <location>
        <begin position="358"/>
        <end position="371"/>
    </location>
</feature>
<feature type="compositionally biased region" description="Basic and acidic residues" evidence="6">
    <location>
        <begin position="398"/>
        <end position="407"/>
    </location>
</feature>
<name>A0A2S4L577_9HYPO</name>
<evidence type="ECO:0000259" key="7">
    <source>
        <dbReference type="PROSITE" id="PS50023"/>
    </source>
</evidence>
<dbReference type="GO" id="GO:0046872">
    <property type="term" value="F:metal ion binding"/>
    <property type="evidence" value="ECO:0007669"/>
    <property type="project" value="UniProtKB-KW"/>
</dbReference>
<feature type="compositionally biased region" description="Basic and acidic residues" evidence="6">
    <location>
        <begin position="374"/>
        <end position="388"/>
    </location>
</feature>
<dbReference type="EMBL" id="PKSG01000232">
    <property type="protein sequence ID" value="POR37603.1"/>
    <property type="molecule type" value="Genomic_DNA"/>
</dbReference>
<comment type="caution">
    <text evidence="8">The sequence shown here is derived from an EMBL/GenBank/DDBJ whole genome shotgun (WGS) entry which is preliminary data.</text>
</comment>
<dbReference type="InterPro" id="IPR001781">
    <property type="entry name" value="Znf_LIM"/>
</dbReference>
<feature type="region of interest" description="Disordered" evidence="6">
    <location>
        <begin position="60"/>
        <end position="506"/>
    </location>
</feature>
<protein>
    <submittedName>
        <fullName evidence="8">Paxillin-like protein 1</fullName>
    </submittedName>
</protein>
<feature type="compositionally biased region" description="Pro residues" evidence="6">
    <location>
        <begin position="269"/>
        <end position="278"/>
    </location>
</feature>
<dbReference type="PANTHER" id="PTHR24207:SF2">
    <property type="entry name" value="ZYX102 PROTEIN"/>
    <property type="match status" value="1"/>
</dbReference>
<dbReference type="AlphaFoldDB" id="A0A2S4L577"/>
<keyword evidence="1 5" id="KW-0479">Metal-binding</keyword>
<dbReference type="Gene3D" id="2.10.110.10">
    <property type="entry name" value="Cysteine Rich Protein"/>
    <property type="match status" value="2"/>
</dbReference>
<dbReference type="Pfam" id="PF00412">
    <property type="entry name" value="LIM"/>
    <property type="match status" value="2"/>
</dbReference>
<evidence type="ECO:0000313" key="8">
    <source>
        <dbReference type="EMBL" id="POR37603.1"/>
    </source>
</evidence>
<reference evidence="8 9" key="1">
    <citation type="submission" date="2018-01" db="EMBL/GenBank/DDBJ databases">
        <title>Harnessing the power of phylogenomics to disentangle the directionality and signatures of interkingdom host jumping in the parasitic fungal genus Tolypocladium.</title>
        <authorList>
            <person name="Quandt C.A."/>
            <person name="Patterson W."/>
            <person name="Spatafora J.W."/>
        </authorList>
    </citation>
    <scope>NUCLEOTIDE SEQUENCE [LARGE SCALE GENOMIC DNA]</scope>
    <source>
        <strain evidence="8 9">NRBC 100945</strain>
    </source>
</reference>
<feature type="compositionally biased region" description="Polar residues" evidence="6">
    <location>
        <begin position="116"/>
        <end position="126"/>
    </location>
</feature>
<evidence type="ECO:0000256" key="6">
    <source>
        <dbReference type="SAM" id="MobiDB-lite"/>
    </source>
</evidence>
<dbReference type="Proteomes" id="UP000237481">
    <property type="component" value="Unassembled WGS sequence"/>
</dbReference>
<evidence type="ECO:0000256" key="3">
    <source>
        <dbReference type="ARBA" id="ARBA00022833"/>
    </source>
</evidence>
<dbReference type="SMART" id="SM00132">
    <property type="entry name" value="LIM"/>
    <property type="match status" value="2"/>
</dbReference>
<feature type="domain" description="LIM zinc-binding" evidence="7">
    <location>
        <begin position="574"/>
        <end position="632"/>
    </location>
</feature>
<feature type="compositionally biased region" description="Basic and acidic residues" evidence="6">
    <location>
        <begin position="464"/>
        <end position="476"/>
    </location>
</feature>
<feature type="region of interest" description="Disordered" evidence="6">
    <location>
        <begin position="625"/>
        <end position="716"/>
    </location>
</feature>
<feature type="compositionally biased region" description="Low complexity" evidence="6">
    <location>
        <begin position="103"/>
        <end position="115"/>
    </location>
</feature>
<evidence type="ECO:0000256" key="5">
    <source>
        <dbReference type="PROSITE-ProRule" id="PRU00125"/>
    </source>
</evidence>
<evidence type="ECO:0000256" key="2">
    <source>
        <dbReference type="ARBA" id="ARBA00022737"/>
    </source>
</evidence>
<feature type="domain" description="LIM zinc-binding" evidence="7">
    <location>
        <begin position="510"/>
        <end position="573"/>
    </location>
</feature>
<dbReference type="CDD" id="cd09397">
    <property type="entry name" value="LIM1_UF1"/>
    <property type="match status" value="1"/>
</dbReference>
<evidence type="ECO:0000256" key="1">
    <source>
        <dbReference type="ARBA" id="ARBA00022723"/>
    </source>
</evidence>
<dbReference type="PANTHER" id="PTHR24207">
    <property type="entry name" value="ZYX102 PROTEIN"/>
    <property type="match status" value="1"/>
</dbReference>
<keyword evidence="3 5" id="KW-0862">Zinc</keyword>